<dbReference type="Proteomes" id="UP000651977">
    <property type="component" value="Unassembled WGS sequence"/>
</dbReference>
<dbReference type="RefSeq" id="WP_055732098.1">
    <property type="nucleotide sequence ID" value="NZ_BMDY01000014.1"/>
</dbReference>
<proteinExistence type="predicted"/>
<accession>A0ABQ1I4G5</accession>
<evidence type="ECO:0000313" key="4">
    <source>
        <dbReference type="Proteomes" id="UP000651977"/>
    </source>
</evidence>
<reference evidence="4" key="1">
    <citation type="journal article" date="2019" name="Int. J. Syst. Evol. Microbiol.">
        <title>The Global Catalogue of Microorganisms (GCM) 10K type strain sequencing project: providing services to taxonomists for standard genome sequencing and annotation.</title>
        <authorList>
            <consortium name="The Broad Institute Genomics Platform"/>
            <consortium name="The Broad Institute Genome Sequencing Center for Infectious Disease"/>
            <person name="Wu L."/>
            <person name="Ma J."/>
        </authorList>
    </citation>
    <scope>NUCLEOTIDE SEQUENCE [LARGE SCALE GENOMIC DNA]</scope>
    <source>
        <strain evidence="4">CGMCC 1.10131</strain>
    </source>
</reference>
<feature type="compositionally biased region" description="Low complexity" evidence="2">
    <location>
        <begin position="7"/>
        <end position="19"/>
    </location>
</feature>
<protein>
    <recommendedName>
        <fullName evidence="5">Flagellar biosynthesis protein FlaG</fullName>
    </recommendedName>
</protein>
<sequence>MEGNVNSITAFSASTAAATERPELKQIEPVKGAEDSIFPASNIELARKSLLEENEAAKQQAAERVEKDQDKASVEDVVKSINQILEVQDRDVKFVVDERDGQFFTSVLNRSTDELIREIPSEEYRQLEERLRKFQDAIGETTGLFVDQLV</sequence>
<feature type="compositionally biased region" description="Basic and acidic residues" evidence="2">
    <location>
        <begin position="20"/>
        <end position="30"/>
    </location>
</feature>
<feature type="region of interest" description="Disordered" evidence="2">
    <location>
        <begin position="1"/>
        <end position="30"/>
    </location>
</feature>
<evidence type="ECO:0008006" key="5">
    <source>
        <dbReference type="Google" id="ProtNLM"/>
    </source>
</evidence>
<keyword evidence="1" id="KW-0175">Coiled coil</keyword>
<dbReference type="InterPro" id="IPR035924">
    <property type="entry name" value="FlaG-like_sf"/>
</dbReference>
<dbReference type="Gene3D" id="3.30.160.170">
    <property type="entry name" value="FlaG-like"/>
    <property type="match status" value="1"/>
</dbReference>
<feature type="coiled-coil region" evidence="1">
    <location>
        <begin position="40"/>
        <end position="71"/>
    </location>
</feature>
<comment type="caution">
    <text evidence="3">The sequence shown here is derived from an EMBL/GenBank/DDBJ whole genome shotgun (WGS) entry which is preliminary data.</text>
</comment>
<evidence type="ECO:0000256" key="2">
    <source>
        <dbReference type="SAM" id="MobiDB-lite"/>
    </source>
</evidence>
<organism evidence="3 4">
    <name type="scientific">Agarivorans gilvus</name>
    <dbReference type="NCBI Taxonomy" id="680279"/>
    <lineage>
        <taxon>Bacteria</taxon>
        <taxon>Pseudomonadati</taxon>
        <taxon>Pseudomonadota</taxon>
        <taxon>Gammaproteobacteria</taxon>
        <taxon>Alteromonadales</taxon>
        <taxon>Alteromonadaceae</taxon>
        <taxon>Agarivorans</taxon>
    </lineage>
</organism>
<evidence type="ECO:0000313" key="3">
    <source>
        <dbReference type="EMBL" id="GGB10583.1"/>
    </source>
</evidence>
<evidence type="ECO:0000256" key="1">
    <source>
        <dbReference type="SAM" id="Coils"/>
    </source>
</evidence>
<dbReference type="SUPFAM" id="SSF160214">
    <property type="entry name" value="FlaG-like"/>
    <property type="match status" value="1"/>
</dbReference>
<dbReference type="Pfam" id="PF03646">
    <property type="entry name" value="FlaG"/>
    <property type="match status" value="1"/>
</dbReference>
<keyword evidence="4" id="KW-1185">Reference proteome</keyword>
<name>A0ABQ1I4G5_9ALTE</name>
<dbReference type="PANTHER" id="PTHR37166:SF1">
    <property type="entry name" value="PROTEIN FLAG"/>
    <property type="match status" value="1"/>
</dbReference>
<gene>
    <name evidence="3" type="ORF">GCM10007414_24950</name>
</gene>
<dbReference type="EMBL" id="BMDY01000014">
    <property type="protein sequence ID" value="GGB10583.1"/>
    <property type="molecule type" value="Genomic_DNA"/>
</dbReference>
<dbReference type="PANTHER" id="PTHR37166">
    <property type="entry name" value="PROTEIN FLAG"/>
    <property type="match status" value="1"/>
</dbReference>
<dbReference type="InterPro" id="IPR005186">
    <property type="entry name" value="FlaG"/>
</dbReference>